<sequence length="454" mass="51447">MATMMVTAVPISSTILSNNITHNEILMVNNKTVHGSNHSIENGSIQSQQFNHQSKPILAFPPMHCLQDSDCIGKNGSSKIFYDPNGRCDIRQNICICNDSKRFKRVQIKVNIKTLSHGNHHHHHHHHNHPQHQHQHHNQHPQQYHNQLNAINSNNNNNYNNNSNHPEILQTFFISKCLSQDFGSNQMMDETVSIVYRPHYYGQPCDDDRQCLSNMICRQLIITGEKSSKNGTNNGNQSGQQQQQQQQHNPSKSSLALSLANFLTVNRTKRCRCPIGQHWNKYTRRCDWLHSDSLFQFGLATDLNDHHSSNPQLTLLNGNNFNLNNHGNNLVNNNNNNNHNNGNNVGFGQSIHQISTSNIDLKIFEIVLEIAFLLACLLGYKACSSFCCKDDQNDPTISSNHHNINDGCFGSGDERDSSASDINHVREIKSDEESILSSSILNLQVILHNRQRSV</sequence>
<reference evidence="2" key="2">
    <citation type="submission" date="2020-01" db="EMBL/GenBank/DDBJ databases">
        <authorList>
            <person name="Korhonen P.K.K."/>
            <person name="Guangxu M.G."/>
            <person name="Wang T.W."/>
            <person name="Stroehlein A.J.S."/>
            <person name="Young N.D."/>
            <person name="Ang C.-S.A."/>
            <person name="Fernando D.W.F."/>
            <person name="Lu H.L."/>
            <person name="Taylor S.T."/>
            <person name="Ehtesham M.E.M."/>
            <person name="Najaraj S.H.N."/>
            <person name="Harsha G.H.G."/>
            <person name="Madugundu A.M."/>
            <person name="Renuse S.R."/>
            <person name="Holt D.H."/>
            <person name="Pandey A.P."/>
            <person name="Papenfuss A.P."/>
            <person name="Gasser R.B.G."/>
            <person name="Fischer K.F."/>
        </authorList>
    </citation>
    <scope>NUCLEOTIDE SEQUENCE</scope>
    <source>
        <strain evidence="2">SSS_KF_BRIS2020</strain>
    </source>
</reference>
<dbReference type="EMBL" id="WVUK01000066">
    <property type="protein sequence ID" value="KAF7488420.1"/>
    <property type="molecule type" value="Genomic_DNA"/>
</dbReference>
<keyword evidence="4" id="KW-1185">Reference proteome</keyword>
<feature type="compositionally biased region" description="Basic residues" evidence="1">
    <location>
        <begin position="118"/>
        <end position="139"/>
    </location>
</feature>
<gene>
    <name evidence="2" type="ORF">SSS_435</name>
</gene>
<accession>A0A834R2B9</accession>
<protein>
    <submittedName>
        <fullName evidence="2 3">Uncharacterized protein</fullName>
    </submittedName>
</protein>
<dbReference type="Proteomes" id="UP000070412">
    <property type="component" value="Unassembled WGS sequence"/>
</dbReference>
<name>A0A834R2B9_SARSC</name>
<proteinExistence type="predicted"/>
<evidence type="ECO:0000313" key="3">
    <source>
        <dbReference type="EnsemblMetazoa" id="KAF7488420.1"/>
    </source>
</evidence>
<feature type="region of interest" description="Disordered" evidence="1">
    <location>
        <begin position="227"/>
        <end position="253"/>
    </location>
</feature>
<organism evidence="2">
    <name type="scientific">Sarcoptes scabiei</name>
    <name type="common">Itch mite</name>
    <name type="synonym">Acarus scabiei</name>
    <dbReference type="NCBI Taxonomy" id="52283"/>
    <lineage>
        <taxon>Eukaryota</taxon>
        <taxon>Metazoa</taxon>
        <taxon>Ecdysozoa</taxon>
        <taxon>Arthropoda</taxon>
        <taxon>Chelicerata</taxon>
        <taxon>Arachnida</taxon>
        <taxon>Acari</taxon>
        <taxon>Acariformes</taxon>
        <taxon>Sarcoptiformes</taxon>
        <taxon>Astigmata</taxon>
        <taxon>Psoroptidia</taxon>
        <taxon>Sarcoptoidea</taxon>
        <taxon>Sarcoptidae</taxon>
        <taxon>Sarcoptinae</taxon>
        <taxon>Sarcoptes</taxon>
    </lineage>
</organism>
<dbReference type="AlphaFoldDB" id="A0A834R2B9"/>
<reference evidence="3" key="3">
    <citation type="submission" date="2022-06" db="UniProtKB">
        <authorList>
            <consortium name="EnsemblMetazoa"/>
        </authorList>
    </citation>
    <scope>IDENTIFICATION</scope>
</reference>
<dbReference type="OrthoDB" id="6516800at2759"/>
<dbReference type="EnsemblMetazoa" id="SSS_435s_mrna">
    <property type="protein sequence ID" value="KAF7488420.1"/>
    <property type="gene ID" value="SSS_435"/>
</dbReference>
<evidence type="ECO:0000313" key="2">
    <source>
        <dbReference type="EMBL" id="KAF7488420.1"/>
    </source>
</evidence>
<feature type="compositionally biased region" description="Low complexity" evidence="1">
    <location>
        <begin position="229"/>
        <end position="253"/>
    </location>
</feature>
<evidence type="ECO:0000313" key="4">
    <source>
        <dbReference type="Proteomes" id="UP000070412"/>
    </source>
</evidence>
<reference evidence="4" key="1">
    <citation type="journal article" date="2020" name="PLoS Negl. Trop. Dis.">
        <title>High-quality nuclear genome for Sarcoptes scabiei-A critical resource for a neglected parasite.</title>
        <authorList>
            <person name="Korhonen P.K."/>
            <person name="Gasser R.B."/>
            <person name="Ma G."/>
            <person name="Wang T."/>
            <person name="Stroehlein A.J."/>
            <person name="Young N.D."/>
            <person name="Ang C.S."/>
            <person name="Fernando D.D."/>
            <person name="Lu H.C."/>
            <person name="Taylor S."/>
            <person name="Reynolds S.L."/>
            <person name="Mofiz E."/>
            <person name="Najaraj S.H."/>
            <person name="Gowda H."/>
            <person name="Madugundu A."/>
            <person name="Renuse S."/>
            <person name="Holt D."/>
            <person name="Pandey A."/>
            <person name="Papenfuss A.T."/>
            <person name="Fischer K."/>
        </authorList>
    </citation>
    <scope>NUCLEOTIDE SEQUENCE [LARGE SCALE GENOMIC DNA]</scope>
</reference>
<feature type="region of interest" description="Disordered" evidence="1">
    <location>
        <begin position="116"/>
        <end position="142"/>
    </location>
</feature>
<evidence type="ECO:0000256" key="1">
    <source>
        <dbReference type="SAM" id="MobiDB-lite"/>
    </source>
</evidence>